<dbReference type="InterPro" id="IPR029058">
    <property type="entry name" value="AB_hydrolase_fold"/>
</dbReference>
<dbReference type="InterPro" id="IPR000639">
    <property type="entry name" value="Epox_hydrolase-like"/>
</dbReference>
<organism evidence="2 3">
    <name type="scientific">Streptomyces malaysiensis</name>
    <dbReference type="NCBI Taxonomy" id="92644"/>
    <lineage>
        <taxon>Bacteria</taxon>
        <taxon>Bacillati</taxon>
        <taxon>Actinomycetota</taxon>
        <taxon>Actinomycetes</taxon>
        <taxon>Kitasatosporales</taxon>
        <taxon>Streptomycetaceae</taxon>
        <taxon>Streptomyces</taxon>
        <taxon>Streptomyces violaceusniger group</taxon>
    </lineage>
</organism>
<dbReference type="Proteomes" id="UP000663421">
    <property type="component" value="Chromosome"/>
</dbReference>
<dbReference type="Gene3D" id="3.40.50.1820">
    <property type="entry name" value="alpha/beta hydrolase"/>
    <property type="match status" value="1"/>
</dbReference>
<dbReference type="PRINTS" id="PR00412">
    <property type="entry name" value="EPOXHYDRLASE"/>
</dbReference>
<proteinExistence type="predicted"/>
<dbReference type="InterPro" id="IPR000073">
    <property type="entry name" value="AB_hydrolase_1"/>
</dbReference>
<gene>
    <name evidence="2" type="ORF">I1A49_46000</name>
</gene>
<evidence type="ECO:0000313" key="2">
    <source>
        <dbReference type="EMBL" id="QPI61298.1"/>
    </source>
</evidence>
<sequence length="302" mass="32992">MGARKHLSLVVSSKGAAVTSTLSELTNESTYRLIDTADYQIQVNEAGEGHPLLLIHGTGPGATGWSNFEPNIRELSSSFRCIAVTMPGWGDSSPQDLKTGRDQGQAVLQLMDTMGIDRAAIVGNSMGGGVGMIMATRHPEKVSRLVMMGSGIWGVNVMAPSGLSEGMQRIFETYEDPSPENFQKLVRTMCFDPSFATRELAEERSRNALSKPEHLQNWLDLMTGGAGATGLLQAGQKMADSEVPTLVIHGRDDRTVHYEMALRAHSVIPDSRLLMFNRCGHWAQLEHAAEFNATVKHFLERP</sequence>
<dbReference type="EMBL" id="CP065050">
    <property type="protein sequence ID" value="QPI61298.1"/>
    <property type="molecule type" value="Genomic_DNA"/>
</dbReference>
<keyword evidence="2" id="KW-0378">Hydrolase</keyword>
<dbReference type="PRINTS" id="PR00111">
    <property type="entry name" value="ABHYDROLASE"/>
</dbReference>
<dbReference type="PANTHER" id="PTHR43798">
    <property type="entry name" value="MONOACYLGLYCEROL LIPASE"/>
    <property type="match status" value="1"/>
</dbReference>
<accession>A0ABX6WJK4</accession>
<keyword evidence="3" id="KW-1185">Reference proteome</keyword>
<dbReference type="Pfam" id="PF00561">
    <property type="entry name" value="Abhydrolase_1"/>
    <property type="match status" value="1"/>
</dbReference>
<evidence type="ECO:0000313" key="3">
    <source>
        <dbReference type="Proteomes" id="UP000663421"/>
    </source>
</evidence>
<protein>
    <submittedName>
        <fullName evidence="2">Alpha/beta fold hydrolase</fullName>
    </submittedName>
</protein>
<dbReference type="SUPFAM" id="SSF53474">
    <property type="entry name" value="alpha/beta-Hydrolases"/>
    <property type="match status" value="1"/>
</dbReference>
<feature type="domain" description="AB hydrolase-1" evidence="1">
    <location>
        <begin position="51"/>
        <end position="288"/>
    </location>
</feature>
<dbReference type="GO" id="GO:0016787">
    <property type="term" value="F:hydrolase activity"/>
    <property type="evidence" value="ECO:0007669"/>
    <property type="project" value="UniProtKB-KW"/>
</dbReference>
<name>A0ABX6WJK4_STRMQ</name>
<dbReference type="InterPro" id="IPR050266">
    <property type="entry name" value="AB_hydrolase_sf"/>
</dbReference>
<reference evidence="2 3" key="1">
    <citation type="submission" date="2020-11" db="EMBL/GenBank/DDBJ databases">
        <title>Complete genome sequence unveiled secondary metabolic potentials in Streptomyces solisilvae HNM0141.</title>
        <authorList>
            <person name="Huang X."/>
        </authorList>
    </citation>
    <scope>NUCLEOTIDE SEQUENCE [LARGE SCALE GENOMIC DNA]</scope>
    <source>
        <strain evidence="2 3">HNM0141</strain>
    </source>
</reference>
<evidence type="ECO:0000259" key="1">
    <source>
        <dbReference type="Pfam" id="PF00561"/>
    </source>
</evidence>